<dbReference type="PANTHER" id="PTHR23321:SF26">
    <property type="entry name" value="SMALL RIBOSOMAL SUBUNIT PROTEIN US15M"/>
    <property type="match status" value="1"/>
</dbReference>
<dbReference type="GO" id="GO:0006412">
    <property type="term" value="P:translation"/>
    <property type="evidence" value="ECO:0007669"/>
    <property type="project" value="InterPro"/>
</dbReference>
<dbReference type="GeneID" id="5739414"/>
<evidence type="ECO:0000256" key="1">
    <source>
        <dbReference type="ARBA" id="ARBA00008434"/>
    </source>
</evidence>
<keyword evidence="2 4" id="KW-0689">Ribosomal protein</keyword>
<evidence type="ECO:0000313" key="7">
    <source>
        <dbReference type="Proteomes" id="UP000243127"/>
    </source>
</evidence>
<dbReference type="InterPro" id="IPR009068">
    <property type="entry name" value="uS15_NS1_RNA-bd_sf"/>
</dbReference>
<dbReference type="CDD" id="cd00353">
    <property type="entry name" value="Ribosomal_S15p_S13e"/>
    <property type="match status" value="1"/>
</dbReference>
<dbReference type="Gene3D" id="1.10.287.10">
    <property type="entry name" value="S15/NS1, RNA-binding"/>
    <property type="match status" value="1"/>
</dbReference>
<organism evidence="6 7">
    <name type="scientific">Hemiselmis andersenii</name>
    <name type="common">Cryptophyte alga</name>
    <dbReference type="NCBI Taxonomy" id="464988"/>
    <lineage>
        <taxon>Eukaryota</taxon>
        <taxon>Cryptophyceae</taxon>
        <taxon>Cryptomonadales</taxon>
        <taxon>Hemiselmidaceae</taxon>
        <taxon>Hemiselmis</taxon>
    </lineage>
</organism>
<evidence type="ECO:0000313" key="6">
    <source>
        <dbReference type="EMBL" id="ABW98271.1"/>
    </source>
</evidence>
<dbReference type="GO" id="GO:0003735">
    <property type="term" value="F:structural constituent of ribosome"/>
    <property type="evidence" value="ECO:0007669"/>
    <property type="project" value="InterPro"/>
</dbReference>
<reference evidence="6 7" key="1">
    <citation type="journal article" date="2007" name="Proc. Natl. Acad. Sci. U.S.A.">
        <title>Nucleomorph genome of Hemiselmis andersenii reveals complete intron loss and compaction as a driver of protein structure and function.</title>
        <authorList>
            <person name="Lane C.E."/>
            <person name="van den Heuvel K."/>
            <person name="Kozera C."/>
            <person name="Curtis B.A."/>
            <person name="Parsons B.J."/>
            <person name="Bowman S."/>
            <person name="Archibald J.M."/>
        </authorList>
    </citation>
    <scope>NUCLEOTIDE SEQUENCE [LARGE SCALE GENOMIC DNA]</scope>
    <source>
        <strain evidence="6 7">CCMP644</strain>
    </source>
</reference>
<keyword evidence="6" id="KW-0542">Nucleomorph</keyword>
<accession>A9BL88</accession>
<evidence type="ECO:0000256" key="4">
    <source>
        <dbReference type="RuleBase" id="RU003919"/>
    </source>
</evidence>
<name>A9BL88_HEMAN</name>
<dbReference type="GO" id="GO:1990904">
    <property type="term" value="C:ribonucleoprotein complex"/>
    <property type="evidence" value="ECO:0007669"/>
    <property type="project" value="UniProtKB-KW"/>
</dbReference>
<dbReference type="GO" id="GO:0005737">
    <property type="term" value="C:cytoplasm"/>
    <property type="evidence" value="ECO:0007669"/>
    <property type="project" value="UniProtKB-ARBA"/>
</dbReference>
<proteinExistence type="inferred from homology"/>
<dbReference type="InterPro" id="IPR005290">
    <property type="entry name" value="Ribosomal_uS15_bac-type"/>
</dbReference>
<dbReference type="Proteomes" id="UP000243127">
    <property type="component" value="Nucleomorph 3"/>
</dbReference>
<gene>
    <name evidence="6" type="ORF">HAN_3g469</name>
</gene>
<dbReference type="EMBL" id="CP000883">
    <property type="protein sequence ID" value="ABW98271.1"/>
    <property type="molecule type" value="Genomic_DNA"/>
</dbReference>
<keyword evidence="3 4" id="KW-0687">Ribonucleoprotein</keyword>
<dbReference type="GO" id="GO:0005840">
    <property type="term" value="C:ribosome"/>
    <property type="evidence" value="ECO:0007669"/>
    <property type="project" value="UniProtKB-KW"/>
</dbReference>
<dbReference type="SUPFAM" id="SSF47060">
    <property type="entry name" value="S15/NS1 RNA-binding domain"/>
    <property type="match status" value="1"/>
</dbReference>
<evidence type="ECO:0000256" key="3">
    <source>
        <dbReference type="ARBA" id="ARBA00023274"/>
    </source>
</evidence>
<dbReference type="HAMAP" id="MF_01343_B">
    <property type="entry name" value="Ribosomal_uS15_B"/>
    <property type="match status" value="1"/>
</dbReference>
<evidence type="ECO:0000256" key="5">
    <source>
        <dbReference type="RuleBase" id="RU003920"/>
    </source>
</evidence>
<dbReference type="AlphaFoldDB" id="A9BL88"/>
<evidence type="ECO:0000256" key="2">
    <source>
        <dbReference type="ARBA" id="ARBA00022980"/>
    </source>
</evidence>
<comment type="similarity">
    <text evidence="1 4">Belongs to the universal ribosomal protein uS15 family.</text>
</comment>
<dbReference type="PANTHER" id="PTHR23321">
    <property type="entry name" value="RIBOSOMAL PROTEIN S15, BACTERIAL AND ORGANELLAR"/>
    <property type="match status" value="1"/>
</dbReference>
<dbReference type="PROSITE" id="PS00362">
    <property type="entry name" value="RIBOSOMAL_S15"/>
    <property type="match status" value="1"/>
</dbReference>
<dbReference type="SMART" id="SM01387">
    <property type="entry name" value="Ribosomal_S15"/>
    <property type="match status" value="1"/>
</dbReference>
<dbReference type="RefSeq" id="XP_001712596.1">
    <property type="nucleotide sequence ID" value="XM_001712544.1"/>
</dbReference>
<protein>
    <recommendedName>
        <fullName evidence="5">30S ribosomal protein S15</fullName>
    </recommendedName>
</protein>
<dbReference type="Pfam" id="PF00312">
    <property type="entry name" value="Ribosomal_S15"/>
    <property type="match status" value="1"/>
</dbReference>
<dbReference type="InterPro" id="IPR000589">
    <property type="entry name" value="Ribosomal_uS15"/>
</dbReference>
<sequence length="129" mass="14972">MNAFIQTPITLKNVIIKKTRNNQFTNVCAQISSPQPYINSKQIKEVREKYRIHEKDTGSSEYQIAALSVRIAYMTAHIKKNPKDFSSTRGLIAMVSARKKLLKYLRSQSKERFLNICVNLKIRIQKDLQ</sequence>
<geneLocation type="nucleomorph" evidence="6"/>
<dbReference type="NCBIfam" id="TIGR00952">
    <property type="entry name" value="S15_bact"/>
    <property type="match status" value="1"/>
</dbReference>